<evidence type="ECO:0000313" key="3">
    <source>
        <dbReference type="Proteomes" id="UP000001822"/>
    </source>
</evidence>
<organism evidence="2 3">
    <name type="scientific">Cytophaga hutchinsonii (strain ATCC 33406 / DSM 1761 / CIP 103989 / NBRC 15051 / NCIMB 9469 / D465)</name>
    <dbReference type="NCBI Taxonomy" id="269798"/>
    <lineage>
        <taxon>Bacteria</taxon>
        <taxon>Pseudomonadati</taxon>
        <taxon>Bacteroidota</taxon>
        <taxon>Cytophagia</taxon>
        <taxon>Cytophagales</taxon>
        <taxon>Cytophagaceae</taxon>
        <taxon>Cytophaga</taxon>
    </lineage>
</organism>
<keyword evidence="3" id="KW-1185">Reference proteome</keyword>
<sequence>MLMSWNRKDNCKNIFYIVLPVIVHLFSLTLLMAQPAAGWSHKKELYTCLQHPGDSIYIHDRAALQELHGSTCIKTEARYHSVTKQGELIQIAIKTKPFVASVHQLKLTDTSYVAAHGKKKADSIRIINKIDDTYAYGIHGNKPQTELSTFVILRNNKMLQFPKQFYTDFYNAVLCEHERTTEAYITLNEEYLYIYMHGGDKESSYTVKFIFDRTHYITRIVNTHPCLRDFDFIDGFGECE</sequence>
<feature type="transmembrane region" description="Helical" evidence="1">
    <location>
        <begin position="14"/>
        <end position="33"/>
    </location>
</feature>
<name>A0A6N4SMS7_CYTH3</name>
<evidence type="ECO:0000313" key="2">
    <source>
        <dbReference type="EMBL" id="ABG57575.1"/>
    </source>
</evidence>
<dbReference type="EMBL" id="CP000383">
    <property type="protein sequence ID" value="ABG57575.1"/>
    <property type="molecule type" value="Genomic_DNA"/>
</dbReference>
<dbReference type="AlphaFoldDB" id="A0A6N4SMS7"/>
<keyword evidence="1" id="KW-0812">Transmembrane</keyword>
<dbReference type="KEGG" id="chu:CHU_0284"/>
<keyword evidence="1" id="KW-1133">Transmembrane helix</keyword>
<accession>A0A6N4SMS7</accession>
<dbReference type="Proteomes" id="UP000001822">
    <property type="component" value="Chromosome"/>
</dbReference>
<evidence type="ECO:0000256" key="1">
    <source>
        <dbReference type="SAM" id="Phobius"/>
    </source>
</evidence>
<reference evidence="2 3" key="1">
    <citation type="journal article" date="2007" name="Appl. Environ. Microbiol.">
        <title>Genome sequence of the cellulolytic gliding bacterium Cytophaga hutchinsonii.</title>
        <authorList>
            <person name="Xie G."/>
            <person name="Bruce D.C."/>
            <person name="Challacombe J.F."/>
            <person name="Chertkov O."/>
            <person name="Detter J.C."/>
            <person name="Gilna P."/>
            <person name="Han C.S."/>
            <person name="Lucas S."/>
            <person name="Misra M."/>
            <person name="Myers G.L."/>
            <person name="Richardson P."/>
            <person name="Tapia R."/>
            <person name="Thayer N."/>
            <person name="Thompson L.S."/>
            <person name="Brettin T.S."/>
            <person name="Henrissat B."/>
            <person name="Wilson D.B."/>
            <person name="McBride M.J."/>
        </authorList>
    </citation>
    <scope>NUCLEOTIDE SEQUENCE [LARGE SCALE GENOMIC DNA]</scope>
    <source>
        <strain evidence="3">ATCC 33406 / DSM 1761 / CIP 103989 / NBRC 15051 / NCIMB 9469 / D465</strain>
    </source>
</reference>
<keyword evidence="1" id="KW-0472">Membrane</keyword>
<gene>
    <name evidence="2" type="ordered locus">CHU_0284</name>
</gene>
<protein>
    <submittedName>
        <fullName evidence="2">Uncharacterized protein</fullName>
    </submittedName>
</protein>
<proteinExistence type="predicted"/>